<dbReference type="EMBL" id="FOFS01000004">
    <property type="protein sequence ID" value="SEQ18162.1"/>
    <property type="molecule type" value="Genomic_DNA"/>
</dbReference>
<keyword evidence="2" id="KW-1185">Reference proteome</keyword>
<gene>
    <name evidence="1" type="ORF">SAMN04488038_104202</name>
</gene>
<reference evidence="1 2" key="1">
    <citation type="submission" date="2016-10" db="EMBL/GenBank/DDBJ databases">
        <authorList>
            <person name="de Groot N.N."/>
        </authorList>
    </citation>
    <scope>NUCLEOTIDE SEQUENCE [LARGE SCALE GENOMIC DNA]</scope>
    <source>
        <strain evidence="1 2">DSM 25927</strain>
    </source>
</reference>
<evidence type="ECO:0000313" key="2">
    <source>
        <dbReference type="Proteomes" id="UP000199233"/>
    </source>
</evidence>
<accession>A0A1H9DXV9</accession>
<protein>
    <submittedName>
        <fullName evidence="1">Uncharacterized protein</fullName>
    </submittedName>
</protein>
<organism evidence="1 2">
    <name type="scientific">Solimonas aquatica</name>
    <dbReference type="NCBI Taxonomy" id="489703"/>
    <lineage>
        <taxon>Bacteria</taxon>
        <taxon>Pseudomonadati</taxon>
        <taxon>Pseudomonadota</taxon>
        <taxon>Gammaproteobacteria</taxon>
        <taxon>Nevskiales</taxon>
        <taxon>Nevskiaceae</taxon>
        <taxon>Solimonas</taxon>
    </lineage>
</organism>
<dbReference type="STRING" id="489703.SAMN04488038_104202"/>
<evidence type="ECO:0000313" key="1">
    <source>
        <dbReference type="EMBL" id="SEQ18162.1"/>
    </source>
</evidence>
<dbReference type="RefSeq" id="WP_028006853.1">
    <property type="nucleotide sequence ID" value="NZ_FOFS01000004.1"/>
</dbReference>
<name>A0A1H9DXV9_9GAMM</name>
<dbReference type="AlphaFoldDB" id="A0A1H9DXV9"/>
<dbReference type="Proteomes" id="UP000199233">
    <property type="component" value="Unassembled WGS sequence"/>
</dbReference>
<proteinExistence type="predicted"/>
<sequence length="105" mass="12534">MNQFNADFPNPYAFDPGEEKPVGGFREVKRRNGAVSYRAHFTYKKTRYSVTFRTDREAKNFLEWAAHFTHWEVPYKKRLKQWVDDFRDESGCPDLEGWYFGTQPA</sequence>
<dbReference type="OrthoDB" id="9855874at2"/>